<name>A0A822XNW6_NELNU</name>
<sequence length="34" mass="3871">MGRKMRGRERTEDGVFRKFWVGELLEGGFVVAVG</sequence>
<organism evidence="1 2">
    <name type="scientific">Nelumbo nucifera</name>
    <name type="common">Sacred lotus</name>
    <dbReference type="NCBI Taxonomy" id="4432"/>
    <lineage>
        <taxon>Eukaryota</taxon>
        <taxon>Viridiplantae</taxon>
        <taxon>Streptophyta</taxon>
        <taxon>Embryophyta</taxon>
        <taxon>Tracheophyta</taxon>
        <taxon>Spermatophyta</taxon>
        <taxon>Magnoliopsida</taxon>
        <taxon>Proteales</taxon>
        <taxon>Nelumbonaceae</taxon>
        <taxon>Nelumbo</taxon>
    </lineage>
</organism>
<reference evidence="1 2" key="1">
    <citation type="journal article" date="2020" name="Mol. Biol. Evol.">
        <title>Distinct Expression and Methylation Patterns for Genes with Different Fates following a Single Whole-Genome Duplication in Flowering Plants.</title>
        <authorList>
            <person name="Shi T."/>
            <person name="Rahmani R.S."/>
            <person name="Gugger P.F."/>
            <person name="Wang M."/>
            <person name="Li H."/>
            <person name="Zhang Y."/>
            <person name="Li Z."/>
            <person name="Wang Q."/>
            <person name="Van de Peer Y."/>
            <person name="Marchal K."/>
            <person name="Chen J."/>
        </authorList>
    </citation>
    <scope>NUCLEOTIDE SEQUENCE [LARGE SCALE GENOMIC DNA]</scope>
    <source>
        <tissue evidence="1">Leaf</tissue>
    </source>
</reference>
<dbReference type="Proteomes" id="UP000607653">
    <property type="component" value="Unassembled WGS sequence"/>
</dbReference>
<protein>
    <submittedName>
        <fullName evidence="1">Uncharacterized protein</fullName>
    </submittedName>
</protein>
<dbReference type="AlphaFoldDB" id="A0A822XNW6"/>
<dbReference type="EMBL" id="DUZY01000001">
    <property type="protein sequence ID" value="DAD22100.1"/>
    <property type="molecule type" value="Genomic_DNA"/>
</dbReference>
<evidence type="ECO:0000313" key="1">
    <source>
        <dbReference type="EMBL" id="DAD22100.1"/>
    </source>
</evidence>
<accession>A0A822XNW6</accession>
<comment type="caution">
    <text evidence="1">The sequence shown here is derived from an EMBL/GenBank/DDBJ whole genome shotgun (WGS) entry which is preliminary data.</text>
</comment>
<keyword evidence="2" id="KW-1185">Reference proteome</keyword>
<evidence type="ECO:0000313" key="2">
    <source>
        <dbReference type="Proteomes" id="UP000607653"/>
    </source>
</evidence>
<proteinExistence type="predicted"/>
<gene>
    <name evidence="1" type="ORF">HUJ06_023563</name>
</gene>